<dbReference type="InterPro" id="IPR029057">
    <property type="entry name" value="PRTase-like"/>
</dbReference>
<reference evidence="1" key="2">
    <citation type="journal article" date="2021" name="Microbiome">
        <title>Successional dynamics and alternative stable states in a saline activated sludge microbial community over 9 years.</title>
        <authorList>
            <person name="Wang Y."/>
            <person name="Ye J."/>
            <person name="Ju F."/>
            <person name="Liu L."/>
            <person name="Boyd J.A."/>
            <person name="Deng Y."/>
            <person name="Parks D.H."/>
            <person name="Jiang X."/>
            <person name="Yin X."/>
            <person name="Woodcroft B.J."/>
            <person name="Tyson G.W."/>
            <person name="Hugenholtz P."/>
            <person name="Polz M.F."/>
            <person name="Zhang T."/>
        </authorList>
    </citation>
    <scope>NUCLEOTIDE SEQUENCE</scope>
    <source>
        <strain evidence="1">HKST-UBA10</strain>
    </source>
</reference>
<dbReference type="AlphaFoldDB" id="A0A955RII0"/>
<dbReference type="Gene3D" id="3.40.50.2020">
    <property type="match status" value="1"/>
</dbReference>
<dbReference type="EMBL" id="JAGQLG010000127">
    <property type="protein sequence ID" value="MCA9382410.1"/>
    <property type="molecule type" value="Genomic_DNA"/>
</dbReference>
<gene>
    <name evidence="1" type="ORF">KC660_03325</name>
</gene>
<sequence>MKKPEIYNQSSILHDEHGKPYINVNLAGQKVNLPMQLVKTNSAELLLAWVDAKREEITTYGALALSELLDEVNPSIVISPFSSKSIPMATQAVGDWNSRHNRDVPLFVLYGGKDEKIVKSQIGSDGFYLNYNPVTSTQQAKYIGLSQHLAHIIQKELSYGNKVAILDDVYGTGATVNAVRKIIALAVQHKIKDSQLPVLVVSRELEGEYEEQKIDSVLASIIIPIIRVISE</sequence>
<comment type="caution">
    <text evidence="1">The sequence shown here is derived from an EMBL/GenBank/DDBJ whole genome shotgun (WGS) entry which is preliminary data.</text>
</comment>
<dbReference type="SUPFAM" id="SSF53271">
    <property type="entry name" value="PRTase-like"/>
    <property type="match status" value="1"/>
</dbReference>
<evidence type="ECO:0000313" key="1">
    <source>
        <dbReference type="EMBL" id="MCA9382410.1"/>
    </source>
</evidence>
<reference evidence="1" key="1">
    <citation type="submission" date="2020-04" db="EMBL/GenBank/DDBJ databases">
        <authorList>
            <person name="Zhang T."/>
        </authorList>
    </citation>
    <scope>NUCLEOTIDE SEQUENCE</scope>
    <source>
        <strain evidence="1">HKST-UBA10</strain>
    </source>
</reference>
<protein>
    <recommendedName>
        <fullName evidence="3">Phosphoribosyltransferase domain-containing protein</fullName>
    </recommendedName>
</protein>
<proteinExistence type="predicted"/>
<evidence type="ECO:0000313" key="2">
    <source>
        <dbReference type="Proteomes" id="UP000782843"/>
    </source>
</evidence>
<evidence type="ECO:0008006" key="3">
    <source>
        <dbReference type="Google" id="ProtNLM"/>
    </source>
</evidence>
<organism evidence="1 2">
    <name type="scientific">Candidatus Dojkabacteria bacterium</name>
    <dbReference type="NCBI Taxonomy" id="2099670"/>
    <lineage>
        <taxon>Bacteria</taxon>
        <taxon>Candidatus Dojkabacteria</taxon>
    </lineage>
</organism>
<accession>A0A955RII0</accession>
<name>A0A955RII0_9BACT</name>
<dbReference type="Proteomes" id="UP000782843">
    <property type="component" value="Unassembled WGS sequence"/>
</dbReference>